<accession>A0A3Q2NPT7</accession>
<name>A0A3Q2NPT7_FUNHE</name>
<evidence type="ECO:0000313" key="11">
    <source>
        <dbReference type="Proteomes" id="UP000265000"/>
    </source>
</evidence>
<reference evidence="10" key="1">
    <citation type="submission" date="2025-08" db="UniProtKB">
        <authorList>
            <consortium name="Ensembl"/>
        </authorList>
    </citation>
    <scope>IDENTIFICATION</scope>
</reference>
<keyword evidence="3" id="KW-0433">Leucine-rich repeat</keyword>
<keyword evidence="2" id="KW-1003">Cell membrane</keyword>
<dbReference type="InterPro" id="IPR000483">
    <property type="entry name" value="Cys-rich_flank_reg_C"/>
</dbReference>
<dbReference type="InterPro" id="IPR050541">
    <property type="entry name" value="LRR_TM_domain-containing"/>
</dbReference>
<reference evidence="10" key="2">
    <citation type="submission" date="2025-09" db="UniProtKB">
        <authorList>
            <consortium name="Ensembl"/>
        </authorList>
    </citation>
    <scope>IDENTIFICATION</scope>
</reference>
<dbReference type="InterPro" id="IPR032675">
    <property type="entry name" value="LRR_dom_sf"/>
</dbReference>
<evidence type="ECO:0000256" key="5">
    <source>
        <dbReference type="ARBA" id="ARBA00022729"/>
    </source>
</evidence>
<keyword evidence="5" id="KW-0732">Signal</keyword>
<dbReference type="FunFam" id="3.80.10.10:FF:001438">
    <property type="entry name" value="Uncharacterized protein"/>
    <property type="match status" value="1"/>
</dbReference>
<dbReference type="PROSITE" id="PS51450">
    <property type="entry name" value="LRR"/>
    <property type="match status" value="2"/>
</dbReference>
<evidence type="ECO:0000256" key="1">
    <source>
        <dbReference type="ARBA" id="ARBA00004236"/>
    </source>
</evidence>
<keyword evidence="11" id="KW-1185">Reference proteome</keyword>
<dbReference type="InterPro" id="IPR001611">
    <property type="entry name" value="Leu-rich_rpt"/>
</dbReference>
<feature type="domain" description="LRRCT" evidence="9">
    <location>
        <begin position="216"/>
        <end position="267"/>
    </location>
</feature>
<dbReference type="GeneTree" id="ENSGT00940000155311"/>
<protein>
    <recommendedName>
        <fullName evidence="9">LRRCT domain-containing protein</fullName>
    </recommendedName>
</protein>
<proteinExistence type="predicted"/>
<dbReference type="Pfam" id="PF00560">
    <property type="entry name" value="LRR_1"/>
    <property type="match status" value="1"/>
</dbReference>
<dbReference type="Ensembl" id="ENSFHET00000014540.1">
    <property type="protein sequence ID" value="ENSFHEP00000001039.1"/>
    <property type="gene ID" value="ENSFHEG00000001786.1"/>
</dbReference>
<evidence type="ECO:0000256" key="8">
    <source>
        <dbReference type="ARBA" id="ARBA00023136"/>
    </source>
</evidence>
<dbReference type="Proteomes" id="UP000265000">
    <property type="component" value="Unplaced"/>
</dbReference>
<dbReference type="AlphaFoldDB" id="A0A3Q2NPT7"/>
<dbReference type="Pfam" id="PF13855">
    <property type="entry name" value="LRR_8"/>
    <property type="match status" value="2"/>
</dbReference>
<dbReference type="PANTHER" id="PTHR24369:SF210">
    <property type="entry name" value="CHAOPTIN-RELATED"/>
    <property type="match status" value="1"/>
</dbReference>
<sequence length="331" mass="36435">MESPAKTCQPGCECRGALKFAVCQGAGLAQLPVRAPASTELLDLSHNLISVVPRRGFAGTRKLRVLLLQSNNISRVEDGGFAQLEFLQKLDLSWNRVAALAEGFSLGLASLRELQLSHNRLTSLDARSFLHLDGLQRLNLSDNGLRTVQARSFASMSGLRQLHLQRNRLTSLRSGAFTMLRSLEVLDLSGNRLQEMELATLLSVRTYGTHVLLRGNPWNCDCELQRVFRKLRSVQRLFLDDYLNLTCSEPAVLRAHRLTEVDSQLCIAETVTGFAGSVAVLAASLAADARFGTGGFSGLTSRCCSHNKREAKRRKALISLRNSSMDTSPRV</sequence>
<keyword evidence="6" id="KW-0677">Repeat</keyword>
<dbReference type="SMART" id="SM00082">
    <property type="entry name" value="LRRCT"/>
    <property type="match status" value="1"/>
</dbReference>
<evidence type="ECO:0000256" key="3">
    <source>
        <dbReference type="ARBA" id="ARBA00022614"/>
    </source>
</evidence>
<dbReference type="SMART" id="SM00369">
    <property type="entry name" value="LRR_TYP"/>
    <property type="match status" value="7"/>
</dbReference>
<keyword evidence="4" id="KW-0812">Transmembrane</keyword>
<evidence type="ECO:0000256" key="6">
    <source>
        <dbReference type="ARBA" id="ARBA00022737"/>
    </source>
</evidence>
<dbReference type="SUPFAM" id="SSF52058">
    <property type="entry name" value="L domain-like"/>
    <property type="match status" value="1"/>
</dbReference>
<dbReference type="InterPro" id="IPR003591">
    <property type="entry name" value="Leu-rich_rpt_typical-subtyp"/>
</dbReference>
<dbReference type="PRINTS" id="PR00019">
    <property type="entry name" value="LEURICHRPT"/>
</dbReference>
<dbReference type="STRING" id="8078.ENSFHEP00000001039"/>
<comment type="subcellular location">
    <subcellularLocation>
        <location evidence="1">Cell membrane</location>
    </subcellularLocation>
</comment>
<dbReference type="GO" id="GO:0005886">
    <property type="term" value="C:plasma membrane"/>
    <property type="evidence" value="ECO:0007669"/>
    <property type="project" value="UniProtKB-SubCell"/>
</dbReference>
<evidence type="ECO:0000259" key="9">
    <source>
        <dbReference type="SMART" id="SM00082"/>
    </source>
</evidence>
<dbReference type="PANTHER" id="PTHR24369">
    <property type="entry name" value="ANTIGEN BSP, PUTATIVE-RELATED"/>
    <property type="match status" value="1"/>
</dbReference>
<keyword evidence="8" id="KW-0472">Membrane</keyword>
<evidence type="ECO:0000256" key="2">
    <source>
        <dbReference type="ARBA" id="ARBA00022475"/>
    </source>
</evidence>
<evidence type="ECO:0000256" key="4">
    <source>
        <dbReference type="ARBA" id="ARBA00022692"/>
    </source>
</evidence>
<evidence type="ECO:0000256" key="7">
    <source>
        <dbReference type="ARBA" id="ARBA00022989"/>
    </source>
</evidence>
<organism evidence="10 11">
    <name type="scientific">Fundulus heteroclitus</name>
    <name type="common">Killifish</name>
    <name type="synonym">Mummichog</name>
    <dbReference type="NCBI Taxonomy" id="8078"/>
    <lineage>
        <taxon>Eukaryota</taxon>
        <taxon>Metazoa</taxon>
        <taxon>Chordata</taxon>
        <taxon>Craniata</taxon>
        <taxon>Vertebrata</taxon>
        <taxon>Euteleostomi</taxon>
        <taxon>Actinopterygii</taxon>
        <taxon>Neopterygii</taxon>
        <taxon>Teleostei</taxon>
        <taxon>Neoteleostei</taxon>
        <taxon>Acanthomorphata</taxon>
        <taxon>Ovalentaria</taxon>
        <taxon>Atherinomorphae</taxon>
        <taxon>Cyprinodontiformes</taxon>
        <taxon>Fundulidae</taxon>
        <taxon>Fundulus</taxon>
    </lineage>
</organism>
<dbReference type="Gene3D" id="3.80.10.10">
    <property type="entry name" value="Ribonuclease Inhibitor"/>
    <property type="match status" value="2"/>
</dbReference>
<keyword evidence="7" id="KW-1133">Transmembrane helix</keyword>
<evidence type="ECO:0000313" key="10">
    <source>
        <dbReference type="Ensembl" id="ENSFHEP00000001039.1"/>
    </source>
</evidence>